<dbReference type="AlphaFoldDB" id="A0A427AG43"/>
<feature type="domain" description="RRM" evidence="3">
    <location>
        <begin position="42"/>
        <end position="93"/>
    </location>
</feature>
<keyword evidence="2" id="KW-0732">Signal</keyword>
<gene>
    <name evidence="4" type="ORF">B296_00014560</name>
</gene>
<dbReference type="GO" id="GO:0003723">
    <property type="term" value="F:RNA binding"/>
    <property type="evidence" value="ECO:0007669"/>
    <property type="project" value="UniProtKB-UniRule"/>
</dbReference>
<dbReference type="EMBL" id="AMZH03002571">
    <property type="protein sequence ID" value="RRT75142.1"/>
    <property type="molecule type" value="Genomic_DNA"/>
</dbReference>
<dbReference type="InterPro" id="IPR000504">
    <property type="entry name" value="RRM_dom"/>
</dbReference>
<organism evidence="4 5">
    <name type="scientific">Ensete ventricosum</name>
    <name type="common">Abyssinian banana</name>
    <name type="synonym">Musa ensete</name>
    <dbReference type="NCBI Taxonomy" id="4639"/>
    <lineage>
        <taxon>Eukaryota</taxon>
        <taxon>Viridiplantae</taxon>
        <taxon>Streptophyta</taxon>
        <taxon>Embryophyta</taxon>
        <taxon>Tracheophyta</taxon>
        <taxon>Spermatophyta</taxon>
        <taxon>Magnoliopsida</taxon>
        <taxon>Liliopsida</taxon>
        <taxon>Zingiberales</taxon>
        <taxon>Musaceae</taxon>
        <taxon>Ensete</taxon>
    </lineage>
</organism>
<sequence>MQHLVLQHCMTTLVLLMEVCVTFQDKQYSQRGYFGPSRGMGRKIFVGRLPQDASAEDLREYFSRFGHILDVYVPKVAIDSAAPLDDAGPSGGFMDAAEAYRGYGPMRNYGRLYGSLNFDDRHVLLLRFLLQYGYGAGGSSRTPRMNLRYRPY</sequence>
<evidence type="ECO:0000256" key="1">
    <source>
        <dbReference type="PROSITE-ProRule" id="PRU00176"/>
    </source>
</evidence>
<dbReference type="SUPFAM" id="SSF54928">
    <property type="entry name" value="RNA-binding domain, RBD"/>
    <property type="match status" value="1"/>
</dbReference>
<protein>
    <recommendedName>
        <fullName evidence="3">RRM domain-containing protein</fullName>
    </recommendedName>
</protein>
<dbReference type="Proteomes" id="UP000287651">
    <property type="component" value="Unassembled WGS sequence"/>
</dbReference>
<comment type="caution">
    <text evidence="4">The sequence shown here is derived from an EMBL/GenBank/DDBJ whole genome shotgun (WGS) entry which is preliminary data.</text>
</comment>
<dbReference type="Gene3D" id="3.30.70.330">
    <property type="match status" value="1"/>
</dbReference>
<evidence type="ECO:0000256" key="2">
    <source>
        <dbReference type="SAM" id="SignalP"/>
    </source>
</evidence>
<evidence type="ECO:0000313" key="4">
    <source>
        <dbReference type="EMBL" id="RRT75142.1"/>
    </source>
</evidence>
<evidence type="ECO:0000313" key="5">
    <source>
        <dbReference type="Proteomes" id="UP000287651"/>
    </source>
</evidence>
<evidence type="ECO:0000259" key="3">
    <source>
        <dbReference type="PROSITE" id="PS50102"/>
    </source>
</evidence>
<keyword evidence="1" id="KW-0694">RNA-binding</keyword>
<dbReference type="PROSITE" id="PS50102">
    <property type="entry name" value="RRM"/>
    <property type="match status" value="1"/>
</dbReference>
<name>A0A427AG43_ENSVE</name>
<feature type="signal peptide" evidence="2">
    <location>
        <begin position="1"/>
        <end position="22"/>
    </location>
</feature>
<dbReference type="InterPro" id="IPR012677">
    <property type="entry name" value="Nucleotide-bd_a/b_plait_sf"/>
</dbReference>
<reference evidence="4 5" key="1">
    <citation type="journal article" date="2014" name="Agronomy (Basel)">
        <title>A Draft Genome Sequence for Ensete ventricosum, the Drought-Tolerant Tree Against Hunger.</title>
        <authorList>
            <person name="Harrison J."/>
            <person name="Moore K.A."/>
            <person name="Paszkiewicz K."/>
            <person name="Jones T."/>
            <person name="Grant M."/>
            <person name="Ambacheew D."/>
            <person name="Muzemil S."/>
            <person name="Studholme D.J."/>
        </authorList>
    </citation>
    <scope>NUCLEOTIDE SEQUENCE [LARGE SCALE GENOMIC DNA]</scope>
</reference>
<feature type="chain" id="PRO_5019506638" description="RRM domain-containing protein" evidence="2">
    <location>
        <begin position="23"/>
        <end position="152"/>
    </location>
</feature>
<dbReference type="InterPro" id="IPR035979">
    <property type="entry name" value="RBD_domain_sf"/>
</dbReference>
<proteinExistence type="predicted"/>
<accession>A0A427AG43</accession>
<dbReference type="Pfam" id="PF00076">
    <property type="entry name" value="RRM_1"/>
    <property type="match status" value="1"/>
</dbReference>